<name>A0A672G7L9_SALFA</name>
<dbReference type="OMA" id="IKINIRA"/>
<evidence type="ECO:0000256" key="2">
    <source>
        <dbReference type="SAM" id="Phobius"/>
    </source>
</evidence>
<keyword evidence="4" id="KW-1185">Reference proteome</keyword>
<dbReference type="PANTHER" id="PTHR10424:SF80">
    <property type="entry name" value="ENVELOPE GLYCOPROTEIN"/>
    <property type="match status" value="1"/>
</dbReference>
<dbReference type="InterPro" id="IPR018154">
    <property type="entry name" value="TLV/ENV_coat_polyprotein"/>
</dbReference>
<dbReference type="Ensembl" id="ENSSFAT00005013531.1">
    <property type="protein sequence ID" value="ENSSFAP00005012965.1"/>
    <property type="gene ID" value="ENSSFAG00005007122.1"/>
</dbReference>
<accession>A0A672G7L9</accession>
<protein>
    <submittedName>
        <fullName evidence="3">Uncharacterized protein</fullName>
    </submittedName>
</protein>
<dbReference type="SUPFAM" id="SSF58069">
    <property type="entry name" value="Virus ectodomain"/>
    <property type="match status" value="1"/>
</dbReference>
<feature type="region of interest" description="Disordered" evidence="1">
    <location>
        <begin position="1"/>
        <end position="36"/>
    </location>
</feature>
<feature type="transmembrane region" description="Helical" evidence="2">
    <location>
        <begin position="589"/>
        <end position="615"/>
    </location>
</feature>
<keyword evidence="2" id="KW-0472">Membrane</keyword>
<sequence length="686" mass="76381">MTDDPTADLLPPRRRESLDIEPPNNDNRNRSGPFARLGCTTSQGTIILVILTIIIVGPIFWWEWYNQGNIDHKNMTGTVTEEGEHIPPRFRRNANDIPAEPQRVEAQSKSAQALEIKIKPNTTQSFQFDLCDVINCGNAPKTWTKYDVYMCIQQSGPNLCAEWNHVYWNTNPNGWTAESHSDGDGAFHRLKDSLTLIKGQVHNTGHKHNPLILTVRNFNVFFLTIGVDVAGTDPLGLIMLNITQPPANKAENKAIIDYSDKIIEYDAEKLSPSKVTALETGFVQNNEWLNLMRAEAQQTTSDSCVVCAEARPNLLMVPTTMEFNGTLTNCIVDIMSKDNPSPDCKFLDNIYPIAPKEDKPPIFIPNQVKVTCIRRGSTGSVNYGQINSAWCAKTIDVTDWKNSTRLTVASRKYTPYYQAGEQTRRKRSIEPADSPVYIDAIGIPRGIPNEYKLVNEIAAGFESILIFITPPKNAERINYVHYNVQRLSNFTRDFAAATTEQLGATSLTSYQNRVALDFLLADKGGVCSMFGTVCCTFIPNNTAPDGSLTRALGGLRAMSEELTEHSGIHNPVAEWFGNIFGKWQKYVEILLMPLLVIVVVLPLCGCCCIPCIRALCIRCIDSALAGSHTRGPPPPYQLTEIAPPMSASEPGGSDIEEYAPEDEDQVGILEDPWRYRDEEDEEDDTV</sequence>
<dbReference type="Proteomes" id="UP000472267">
    <property type="component" value="Chromosome 2"/>
</dbReference>
<proteinExistence type="predicted"/>
<reference evidence="3" key="1">
    <citation type="submission" date="2019-06" db="EMBL/GenBank/DDBJ databases">
        <authorList>
            <consortium name="Wellcome Sanger Institute Data Sharing"/>
        </authorList>
    </citation>
    <scope>NUCLEOTIDE SEQUENCE [LARGE SCALE GENOMIC DNA]</scope>
</reference>
<keyword evidence="2" id="KW-1133">Transmembrane helix</keyword>
<evidence type="ECO:0000313" key="3">
    <source>
        <dbReference type="Ensembl" id="ENSSFAP00005012965.1"/>
    </source>
</evidence>
<reference evidence="3" key="3">
    <citation type="submission" date="2025-09" db="UniProtKB">
        <authorList>
            <consortium name="Ensembl"/>
        </authorList>
    </citation>
    <scope>IDENTIFICATION</scope>
</reference>
<reference evidence="3" key="2">
    <citation type="submission" date="2025-08" db="UniProtKB">
        <authorList>
            <consortium name="Ensembl"/>
        </authorList>
    </citation>
    <scope>IDENTIFICATION</scope>
</reference>
<evidence type="ECO:0000313" key="4">
    <source>
        <dbReference type="Proteomes" id="UP000472267"/>
    </source>
</evidence>
<feature type="region of interest" description="Disordered" evidence="1">
    <location>
        <begin position="629"/>
        <end position="686"/>
    </location>
</feature>
<evidence type="ECO:0000256" key="1">
    <source>
        <dbReference type="SAM" id="MobiDB-lite"/>
    </source>
</evidence>
<feature type="compositionally biased region" description="Acidic residues" evidence="1">
    <location>
        <begin position="654"/>
        <end position="665"/>
    </location>
</feature>
<dbReference type="PANTHER" id="PTHR10424">
    <property type="entry name" value="VIRAL ENVELOPE PROTEIN"/>
    <property type="match status" value="1"/>
</dbReference>
<organism evidence="3 4">
    <name type="scientific">Salarias fasciatus</name>
    <name type="common">Jewelled blenny</name>
    <name type="synonym">Blennius fasciatus</name>
    <dbReference type="NCBI Taxonomy" id="181472"/>
    <lineage>
        <taxon>Eukaryota</taxon>
        <taxon>Metazoa</taxon>
        <taxon>Chordata</taxon>
        <taxon>Craniata</taxon>
        <taxon>Vertebrata</taxon>
        <taxon>Euteleostomi</taxon>
        <taxon>Actinopterygii</taxon>
        <taxon>Neopterygii</taxon>
        <taxon>Teleostei</taxon>
        <taxon>Neoteleostei</taxon>
        <taxon>Acanthomorphata</taxon>
        <taxon>Ovalentaria</taxon>
        <taxon>Blenniimorphae</taxon>
        <taxon>Blenniiformes</taxon>
        <taxon>Blennioidei</taxon>
        <taxon>Blenniidae</taxon>
        <taxon>Salariinae</taxon>
        <taxon>Salarias</taxon>
    </lineage>
</organism>
<dbReference type="Gene3D" id="1.10.287.210">
    <property type="match status" value="1"/>
</dbReference>
<keyword evidence="2" id="KW-0812">Transmembrane</keyword>
<dbReference type="AlphaFoldDB" id="A0A672G7L9"/>
<feature type="transmembrane region" description="Helical" evidence="2">
    <location>
        <begin position="46"/>
        <end position="65"/>
    </location>
</feature>
<dbReference type="InParanoid" id="A0A672G7L9"/>